<organism evidence="1">
    <name type="scientific">Rheinheimera sp. BAL341</name>
    <dbReference type="NCBI Taxonomy" id="1708203"/>
    <lineage>
        <taxon>Bacteria</taxon>
        <taxon>Pseudomonadati</taxon>
        <taxon>Pseudomonadota</taxon>
        <taxon>Gammaproteobacteria</taxon>
        <taxon>Chromatiales</taxon>
        <taxon>Chromatiaceae</taxon>
        <taxon>Rheinheimera</taxon>
    </lineage>
</organism>
<gene>
    <name evidence="1" type="ORF">BAL341_3120</name>
</gene>
<protein>
    <submittedName>
        <fullName evidence="1">Uncharacterized protein</fullName>
    </submittedName>
</protein>
<evidence type="ECO:0000313" key="1">
    <source>
        <dbReference type="EMBL" id="VHO06060.1"/>
    </source>
</evidence>
<dbReference type="EMBL" id="CAAJGR010000021">
    <property type="protein sequence ID" value="VHO06060.1"/>
    <property type="molecule type" value="Genomic_DNA"/>
</dbReference>
<reference evidence="1" key="1">
    <citation type="submission" date="2019-04" db="EMBL/GenBank/DDBJ databases">
        <authorList>
            <person name="Brambilla D."/>
        </authorList>
    </citation>
    <scope>NUCLEOTIDE SEQUENCE</scope>
    <source>
        <strain evidence="1">BAL1</strain>
    </source>
</reference>
<proteinExistence type="predicted"/>
<name>A0A486XU52_9GAMM</name>
<accession>A0A486XU52</accession>
<dbReference type="AlphaFoldDB" id="A0A486XU52"/>
<sequence length="96" mass="10904">MLALVLAVAFFSVQQKDKLFNQLYDEHLAILSDVMAVQQILQQSALQDIRKYRTGWASAEATEQAIKQQLVTAQQHWQAFVTQRPAAKSADDYAEH</sequence>